<evidence type="ECO:0000259" key="1">
    <source>
        <dbReference type="PROSITE" id="PS50053"/>
    </source>
</evidence>
<dbReference type="PROSITE" id="PS50053">
    <property type="entry name" value="UBIQUITIN_2"/>
    <property type="match status" value="1"/>
</dbReference>
<feature type="domain" description="Ubiquitin-like" evidence="1">
    <location>
        <begin position="75"/>
        <end position="109"/>
    </location>
</feature>
<evidence type="ECO:0000313" key="2">
    <source>
        <dbReference type="EMBL" id="OEH80552.1"/>
    </source>
</evidence>
<dbReference type="EMBL" id="JROU02000046">
    <property type="protein sequence ID" value="OEH80552.1"/>
    <property type="molecule type" value="Genomic_DNA"/>
</dbReference>
<dbReference type="AlphaFoldDB" id="A0A1D3DAS0"/>
<sequence length="143" mass="15440">MRRGVQALQDGLMGLLRSENRIIGTVDGRNFSLQLPEDLEISALLELAAEALQQQPVVTPGADSPGAATTSASIRLIFRGQALQPEQQLQHYRIQSGQTIHVVQRLEGADGDPPSPRQLVGGFQRIQVQSHGSLPSSPTLAMR</sequence>
<dbReference type="SUPFAM" id="SSF54236">
    <property type="entry name" value="Ubiquitin-like"/>
    <property type="match status" value="1"/>
</dbReference>
<dbReference type="Gene3D" id="3.10.20.90">
    <property type="entry name" value="Phosphatidylinositol 3-kinase Catalytic Subunit, Chain A, domain 1"/>
    <property type="match status" value="1"/>
</dbReference>
<proteinExistence type="predicted"/>
<dbReference type="Proteomes" id="UP000095192">
    <property type="component" value="Unassembled WGS sequence"/>
</dbReference>
<accession>A0A1D3DAS0</accession>
<dbReference type="VEuPathDB" id="ToxoDB:LOC34623190"/>
<dbReference type="InterPro" id="IPR029071">
    <property type="entry name" value="Ubiquitin-like_domsf"/>
</dbReference>
<protein>
    <submittedName>
        <fullName evidence="2">Ubiquitin family domain-containing protein</fullName>
    </submittedName>
</protein>
<dbReference type="InParanoid" id="A0A1D3DAS0"/>
<gene>
    <name evidence="2" type="ORF">cyc_07172</name>
</gene>
<keyword evidence="3" id="KW-1185">Reference proteome</keyword>
<dbReference type="InterPro" id="IPR000626">
    <property type="entry name" value="Ubiquitin-like_dom"/>
</dbReference>
<evidence type="ECO:0000313" key="3">
    <source>
        <dbReference type="Proteomes" id="UP000095192"/>
    </source>
</evidence>
<comment type="caution">
    <text evidence="2">The sequence shown here is derived from an EMBL/GenBank/DDBJ whole genome shotgun (WGS) entry which is preliminary data.</text>
</comment>
<organism evidence="2 3">
    <name type="scientific">Cyclospora cayetanensis</name>
    <dbReference type="NCBI Taxonomy" id="88456"/>
    <lineage>
        <taxon>Eukaryota</taxon>
        <taxon>Sar</taxon>
        <taxon>Alveolata</taxon>
        <taxon>Apicomplexa</taxon>
        <taxon>Conoidasida</taxon>
        <taxon>Coccidia</taxon>
        <taxon>Eucoccidiorida</taxon>
        <taxon>Eimeriorina</taxon>
        <taxon>Eimeriidae</taxon>
        <taxon>Cyclospora</taxon>
    </lineage>
</organism>
<dbReference type="VEuPathDB" id="ToxoDB:cyc_07172"/>
<dbReference type="Pfam" id="PF00240">
    <property type="entry name" value="ubiquitin"/>
    <property type="match status" value="1"/>
</dbReference>
<name>A0A1D3DAS0_9EIME</name>
<reference evidence="2 3" key="1">
    <citation type="journal article" date="2016" name="BMC Genomics">
        <title>Comparative genomics reveals Cyclospora cayetanensis possesses coccidia-like metabolism and invasion components but unique surface antigens.</title>
        <authorList>
            <person name="Liu S."/>
            <person name="Wang L."/>
            <person name="Zheng H."/>
            <person name="Xu Z."/>
            <person name="Roellig D.M."/>
            <person name="Li N."/>
            <person name="Frace M.A."/>
            <person name="Tang K."/>
            <person name="Arrowood M.J."/>
            <person name="Moss D.M."/>
            <person name="Zhang L."/>
            <person name="Feng Y."/>
            <person name="Xiao L."/>
        </authorList>
    </citation>
    <scope>NUCLEOTIDE SEQUENCE [LARGE SCALE GENOMIC DNA]</scope>
    <source>
        <strain evidence="2 3">CHN_HEN01</strain>
    </source>
</reference>